<dbReference type="InterPro" id="IPR016181">
    <property type="entry name" value="Acyl_CoA_acyltransferase"/>
</dbReference>
<accession>A0ABY2UL47</accession>
<dbReference type="PROSITE" id="PS51186">
    <property type="entry name" value="GNAT"/>
    <property type="match status" value="1"/>
</dbReference>
<dbReference type="CDD" id="cd04301">
    <property type="entry name" value="NAT_SF"/>
    <property type="match status" value="1"/>
</dbReference>
<evidence type="ECO:0000259" key="1">
    <source>
        <dbReference type="PROSITE" id="PS51186"/>
    </source>
</evidence>
<dbReference type="Proteomes" id="UP000306791">
    <property type="component" value="Unassembled WGS sequence"/>
</dbReference>
<dbReference type="InterPro" id="IPR000182">
    <property type="entry name" value="GNAT_dom"/>
</dbReference>
<protein>
    <submittedName>
        <fullName evidence="2">GNAT family N-acetyltransferase</fullName>
    </submittedName>
</protein>
<name>A0ABY2UL47_9GAMM</name>
<dbReference type="Pfam" id="PF13508">
    <property type="entry name" value="Acetyltransf_7"/>
    <property type="match status" value="1"/>
</dbReference>
<dbReference type="SUPFAM" id="SSF55729">
    <property type="entry name" value="Acyl-CoA N-acyltransferases (Nat)"/>
    <property type="match status" value="1"/>
</dbReference>
<sequence length="152" mass="17205">MVMDAFSVQWLSDAEMPLANKFYREHKFRGKAKRHDPCAVVRDAKNSIIACGCLRQLTDSQLLAGVAVAPDWQGRGVARLLLNGMAEKFDAQTFTFPYRHLMPFYASLGFIESPLEGQPSAIVDRFHTYEKQGRDIVLMRYQPAHSRSQTAP</sequence>
<comment type="caution">
    <text evidence="2">The sequence shown here is derived from an EMBL/GenBank/DDBJ whole genome shotgun (WGS) entry which is preliminary data.</text>
</comment>
<keyword evidence="3" id="KW-1185">Reference proteome</keyword>
<evidence type="ECO:0000313" key="2">
    <source>
        <dbReference type="EMBL" id="TLM78766.1"/>
    </source>
</evidence>
<organism evidence="2 3">
    <name type="scientific">Microbulbifer harenosus</name>
    <dbReference type="NCBI Taxonomy" id="2576840"/>
    <lineage>
        <taxon>Bacteria</taxon>
        <taxon>Pseudomonadati</taxon>
        <taxon>Pseudomonadota</taxon>
        <taxon>Gammaproteobacteria</taxon>
        <taxon>Cellvibrionales</taxon>
        <taxon>Microbulbiferaceae</taxon>
        <taxon>Microbulbifer</taxon>
    </lineage>
</organism>
<dbReference type="Gene3D" id="3.40.630.30">
    <property type="match status" value="1"/>
</dbReference>
<reference evidence="2 3" key="1">
    <citation type="submission" date="2019-05" db="EMBL/GenBank/DDBJ databases">
        <title>Microbulbifer harenosus sp. nov., an alginate-degrading bacterium isolated from coastal sand.</title>
        <authorList>
            <person name="Huang H."/>
            <person name="Mo K."/>
            <person name="Bao S."/>
        </authorList>
    </citation>
    <scope>NUCLEOTIDE SEQUENCE [LARGE SCALE GENOMIC DNA]</scope>
    <source>
        <strain evidence="2 3">HB161719</strain>
    </source>
</reference>
<proteinExistence type="predicted"/>
<gene>
    <name evidence="2" type="ORF">FDY93_04750</name>
</gene>
<feature type="domain" description="N-acetyltransferase" evidence="1">
    <location>
        <begin position="1"/>
        <end position="135"/>
    </location>
</feature>
<dbReference type="EMBL" id="VANI01000005">
    <property type="protein sequence ID" value="TLM78766.1"/>
    <property type="molecule type" value="Genomic_DNA"/>
</dbReference>
<evidence type="ECO:0000313" key="3">
    <source>
        <dbReference type="Proteomes" id="UP000306791"/>
    </source>
</evidence>